<dbReference type="RefSeq" id="WP_255045428.1">
    <property type="nucleotide sequence ID" value="NZ_JANEYT010000139.1"/>
</dbReference>
<dbReference type="EMBL" id="JANEYT010000139">
    <property type="protein sequence ID" value="MCQ1061312.1"/>
    <property type="molecule type" value="Genomic_DNA"/>
</dbReference>
<proteinExistence type="predicted"/>
<keyword evidence="2" id="KW-1185">Reference proteome</keyword>
<organism evidence="1 2">
    <name type="scientific">Photobacterium pectinilyticum</name>
    <dbReference type="NCBI Taxonomy" id="2906793"/>
    <lineage>
        <taxon>Bacteria</taxon>
        <taxon>Pseudomonadati</taxon>
        <taxon>Pseudomonadota</taxon>
        <taxon>Gammaproteobacteria</taxon>
        <taxon>Vibrionales</taxon>
        <taxon>Vibrionaceae</taxon>
        <taxon>Photobacterium</taxon>
    </lineage>
</organism>
<evidence type="ECO:0000313" key="1">
    <source>
        <dbReference type="EMBL" id="MCQ1061312.1"/>
    </source>
</evidence>
<dbReference type="Proteomes" id="UP001524460">
    <property type="component" value="Unassembled WGS sequence"/>
</dbReference>
<sequence>MKIYGLKQVEVVVDRRCDVCGASVLIDCDGARVEEVGELTASWSYGSKNDGISHHLDLFPRRFIGTERPPSWY</sequence>
<reference evidence="1 2" key="1">
    <citation type="submission" date="2022-07" db="EMBL/GenBank/DDBJ databases">
        <title>Photobacterium pectinilyticum sp. nov., a marine bacterium isolated from surface seawater of Qingdao offshore.</title>
        <authorList>
            <person name="Wang X."/>
        </authorList>
    </citation>
    <scope>NUCLEOTIDE SEQUENCE [LARGE SCALE GENOMIC DNA]</scope>
    <source>
        <strain evidence="1 2">ZSDE20</strain>
    </source>
</reference>
<name>A0ABT1N9A0_9GAMM</name>
<accession>A0ABT1N9A0</accession>
<comment type="caution">
    <text evidence="1">The sequence shown here is derived from an EMBL/GenBank/DDBJ whole genome shotgun (WGS) entry which is preliminary data.</text>
</comment>
<protein>
    <submittedName>
        <fullName evidence="1">Uncharacterized protein</fullName>
    </submittedName>
</protein>
<evidence type="ECO:0000313" key="2">
    <source>
        <dbReference type="Proteomes" id="UP001524460"/>
    </source>
</evidence>
<gene>
    <name evidence="1" type="ORF">NHN17_25140</name>
</gene>